<dbReference type="GO" id="GO:0016579">
    <property type="term" value="P:protein deubiquitination"/>
    <property type="evidence" value="ECO:0007669"/>
    <property type="project" value="InterPro"/>
</dbReference>
<comment type="catalytic activity">
    <reaction evidence="1">
        <text>Thiol-dependent hydrolysis of ester, thioester, amide, peptide and isopeptide bonds formed by the C-terminal Gly of ubiquitin (a 76-residue protein attached to proteins as an intracellular targeting signal).</text>
        <dbReference type="EC" id="3.4.19.12"/>
    </reaction>
</comment>
<keyword evidence="4" id="KW-0645">Protease</keyword>
<evidence type="ECO:0000256" key="6">
    <source>
        <dbReference type="ARBA" id="ARBA00022801"/>
    </source>
</evidence>
<dbReference type="STRING" id="13706.A0A1X2H6W7"/>
<protein>
    <recommendedName>
        <fullName evidence="3">ubiquitinyl hydrolase 1</fullName>
        <ecNumber evidence="3">3.4.19.12</ecNumber>
    </recommendedName>
</protein>
<evidence type="ECO:0000256" key="4">
    <source>
        <dbReference type="ARBA" id="ARBA00022670"/>
    </source>
</evidence>
<dbReference type="Proteomes" id="UP000242180">
    <property type="component" value="Unassembled WGS sequence"/>
</dbReference>
<dbReference type="Pfam" id="PF00443">
    <property type="entry name" value="UCH"/>
    <property type="match status" value="1"/>
</dbReference>
<sequence>MSSSSQYHLPAIAAMAGLALAASGYALSSTNGDARRRRRRIKTKILKERDGRYVTGLVNTGNSCFVNSALATLASLRSYLAERVDERGDDLDNPLPPTDPFILSSVAYALYTTIETLNRPLARPAAITPVEVIRALERKTQSTIKRDQQDAQELFQIISHALSSEEELQYREQAPSLLDVGTLKKAALDHLETASMSSVGTMGSMWSSFSVSTTGGHLRHRPRRPRNPFTGLAATKISCMKCGYTAPIRHNTFDNISLTVPQQVNPYYIQRFALSCTLQSCLDTYTKVDVLTDFRCRKCMLTTTLEHLQRELSQAKPEQDIEELQGKIQIIKDAIKYNVEAPLPGIELISPPTFGCTTKQTMFANPPKSLCFHLSRSVYHPSGFVQKNHCQVRFPEYLDIASYTTNGYLNTTDPSASMSTPATSNTVPQSRMSRTSLVYLRNMAAGHRFVHGQRDGLNVALKEESGQSDHPVQNALPSWTLPVNRAVPYRLSAVVVHYGSHESGHFITFRRKKFPTGHDVRRPFSDEADYPEPPSKFWQCSDDSIEEVDIDTVLASEAYMLFYERDV</sequence>
<dbReference type="Gene3D" id="3.90.70.10">
    <property type="entry name" value="Cysteine proteinases"/>
    <property type="match status" value="1"/>
</dbReference>
<organism evidence="9 10">
    <name type="scientific">Syncephalastrum racemosum</name>
    <name type="common">Filamentous fungus</name>
    <dbReference type="NCBI Taxonomy" id="13706"/>
    <lineage>
        <taxon>Eukaryota</taxon>
        <taxon>Fungi</taxon>
        <taxon>Fungi incertae sedis</taxon>
        <taxon>Mucoromycota</taxon>
        <taxon>Mucoromycotina</taxon>
        <taxon>Mucoromycetes</taxon>
        <taxon>Mucorales</taxon>
        <taxon>Syncephalastraceae</taxon>
        <taxon>Syncephalastrum</taxon>
    </lineage>
</organism>
<dbReference type="GO" id="GO:0005829">
    <property type="term" value="C:cytosol"/>
    <property type="evidence" value="ECO:0007669"/>
    <property type="project" value="TreeGrafter"/>
</dbReference>
<feature type="domain" description="USP" evidence="8">
    <location>
        <begin position="55"/>
        <end position="566"/>
    </location>
</feature>
<dbReference type="CDD" id="cd02662">
    <property type="entry name" value="Peptidase_C19F"/>
    <property type="match status" value="1"/>
</dbReference>
<dbReference type="InterPro" id="IPR050164">
    <property type="entry name" value="Peptidase_C19"/>
</dbReference>
<name>A0A1X2H6W7_SYNRA</name>
<dbReference type="GO" id="GO:0005634">
    <property type="term" value="C:nucleus"/>
    <property type="evidence" value="ECO:0007669"/>
    <property type="project" value="TreeGrafter"/>
</dbReference>
<dbReference type="GO" id="GO:0006508">
    <property type="term" value="P:proteolysis"/>
    <property type="evidence" value="ECO:0007669"/>
    <property type="project" value="UniProtKB-KW"/>
</dbReference>
<dbReference type="GO" id="GO:0004843">
    <property type="term" value="F:cysteine-type deubiquitinase activity"/>
    <property type="evidence" value="ECO:0007669"/>
    <property type="project" value="UniProtKB-EC"/>
</dbReference>
<dbReference type="InterPro" id="IPR038765">
    <property type="entry name" value="Papain-like_cys_pep_sf"/>
</dbReference>
<proteinExistence type="inferred from homology"/>
<evidence type="ECO:0000313" key="10">
    <source>
        <dbReference type="Proteomes" id="UP000242180"/>
    </source>
</evidence>
<dbReference type="EMBL" id="MCGN01000008">
    <property type="protein sequence ID" value="ORY93769.1"/>
    <property type="molecule type" value="Genomic_DNA"/>
</dbReference>
<dbReference type="AlphaFoldDB" id="A0A1X2H6W7"/>
<evidence type="ECO:0000256" key="3">
    <source>
        <dbReference type="ARBA" id="ARBA00012759"/>
    </source>
</evidence>
<evidence type="ECO:0000256" key="2">
    <source>
        <dbReference type="ARBA" id="ARBA00009085"/>
    </source>
</evidence>
<evidence type="ECO:0000256" key="7">
    <source>
        <dbReference type="ARBA" id="ARBA00022807"/>
    </source>
</evidence>
<comment type="caution">
    <text evidence="9">The sequence shown here is derived from an EMBL/GenBank/DDBJ whole genome shotgun (WGS) entry which is preliminary data.</text>
</comment>
<dbReference type="SUPFAM" id="SSF54001">
    <property type="entry name" value="Cysteine proteinases"/>
    <property type="match status" value="1"/>
</dbReference>
<keyword evidence="10" id="KW-1185">Reference proteome</keyword>
<keyword evidence="6" id="KW-0378">Hydrolase</keyword>
<dbReference type="InterPro" id="IPR018200">
    <property type="entry name" value="USP_CS"/>
</dbReference>
<dbReference type="InterPro" id="IPR001394">
    <property type="entry name" value="Peptidase_C19_UCH"/>
</dbReference>
<evidence type="ECO:0000256" key="5">
    <source>
        <dbReference type="ARBA" id="ARBA00022786"/>
    </source>
</evidence>
<keyword evidence="5" id="KW-0833">Ubl conjugation pathway</keyword>
<dbReference type="PANTHER" id="PTHR24006">
    <property type="entry name" value="UBIQUITIN CARBOXYL-TERMINAL HYDROLASE"/>
    <property type="match status" value="1"/>
</dbReference>
<keyword evidence="7" id="KW-0788">Thiol protease</keyword>
<dbReference type="PROSITE" id="PS00973">
    <property type="entry name" value="USP_2"/>
    <property type="match status" value="1"/>
</dbReference>
<evidence type="ECO:0000256" key="1">
    <source>
        <dbReference type="ARBA" id="ARBA00000707"/>
    </source>
</evidence>
<evidence type="ECO:0000313" key="9">
    <source>
        <dbReference type="EMBL" id="ORY93769.1"/>
    </source>
</evidence>
<accession>A0A1X2H6W7</accession>
<evidence type="ECO:0000259" key="8">
    <source>
        <dbReference type="PROSITE" id="PS50235"/>
    </source>
</evidence>
<dbReference type="PANTHER" id="PTHR24006:SF888">
    <property type="entry name" value="UBIQUITIN CARBOXYL-TERMINAL HYDROLASE 30"/>
    <property type="match status" value="1"/>
</dbReference>
<dbReference type="InParanoid" id="A0A1X2H6W7"/>
<dbReference type="InterPro" id="IPR028889">
    <property type="entry name" value="USP"/>
</dbReference>
<dbReference type="OrthoDB" id="2020758at2759"/>
<reference evidence="9 10" key="1">
    <citation type="submission" date="2016-07" db="EMBL/GenBank/DDBJ databases">
        <title>Pervasive Adenine N6-methylation of Active Genes in Fungi.</title>
        <authorList>
            <consortium name="DOE Joint Genome Institute"/>
            <person name="Mondo S.J."/>
            <person name="Dannebaum R.O."/>
            <person name="Kuo R.C."/>
            <person name="Labutti K."/>
            <person name="Haridas S."/>
            <person name="Kuo A."/>
            <person name="Salamov A."/>
            <person name="Ahrendt S.R."/>
            <person name="Lipzen A."/>
            <person name="Sullivan W."/>
            <person name="Andreopoulos W.B."/>
            <person name="Clum A."/>
            <person name="Lindquist E."/>
            <person name="Daum C."/>
            <person name="Ramamoorthy G.K."/>
            <person name="Gryganskyi A."/>
            <person name="Culley D."/>
            <person name="Magnuson J.K."/>
            <person name="James T.Y."/>
            <person name="O'Malley M.A."/>
            <person name="Stajich J.E."/>
            <person name="Spatafora J.W."/>
            <person name="Visel A."/>
            <person name="Grigoriev I.V."/>
        </authorList>
    </citation>
    <scope>NUCLEOTIDE SEQUENCE [LARGE SCALE GENOMIC DNA]</scope>
    <source>
        <strain evidence="9 10">NRRL 2496</strain>
    </source>
</reference>
<dbReference type="EC" id="3.4.19.12" evidence="3"/>
<comment type="similarity">
    <text evidence="2">Belongs to the peptidase C19 family.</text>
</comment>
<dbReference type="PROSITE" id="PS50235">
    <property type="entry name" value="USP_3"/>
    <property type="match status" value="1"/>
</dbReference>
<dbReference type="OMA" id="ICQIRAI"/>
<gene>
    <name evidence="9" type="ORF">BCR43DRAFT_444030</name>
</gene>